<dbReference type="EMBL" id="MWML01000024">
    <property type="protein sequence ID" value="TCG08858.1"/>
    <property type="molecule type" value="Genomic_DNA"/>
</dbReference>
<name>A0A4V2NHH4_9BURK</name>
<dbReference type="AlphaFoldDB" id="A0A4V2NHH4"/>
<keyword evidence="2" id="KW-1185">Reference proteome</keyword>
<proteinExistence type="predicted"/>
<evidence type="ECO:0000313" key="1">
    <source>
        <dbReference type="EMBL" id="TCG08858.1"/>
    </source>
</evidence>
<gene>
    <name evidence="1" type="ORF">BZM27_09410</name>
</gene>
<comment type="caution">
    <text evidence="1">The sequence shown here is derived from an EMBL/GenBank/DDBJ whole genome shotgun (WGS) entry which is preliminary data.</text>
</comment>
<sequence length="82" mass="9155">MFRGEEKKLKCAARKMFSGEYKDLKDVFCTVPQFRDLIQTDVNAEAVRVTGSANPLVTDELKQEVYVGVCDPNAVETATPQN</sequence>
<evidence type="ECO:0000313" key="2">
    <source>
        <dbReference type="Proteomes" id="UP000294200"/>
    </source>
</evidence>
<dbReference type="Proteomes" id="UP000294200">
    <property type="component" value="Unassembled WGS sequence"/>
</dbReference>
<accession>A0A4V2NHH4</accession>
<organism evidence="1 2">
    <name type="scientific">Paraburkholderia steynii</name>
    <dbReference type="NCBI Taxonomy" id="1245441"/>
    <lineage>
        <taxon>Bacteria</taxon>
        <taxon>Pseudomonadati</taxon>
        <taxon>Pseudomonadota</taxon>
        <taxon>Betaproteobacteria</taxon>
        <taxon>Burkholderiales</taxon>
        <taxon>Burkholderiaceae</taxon>
        <taxon>Paraburkholderia</taxon>
    </lineage>
</organism>
<protein>
    <submittedName>
        <fullName evidence="1">Uncharacterized protein</fullName>
    </submittedName>
</protein>
<reference evidence="1 2" key="1">
    <citation type="submission" date="2017-02" db="EMBL/GenBank/DDBJ databases">
        <title>Paraburkholderia sophoroidis sp. nov. and Paraburkholderia steynii sp. nov. rhizobial symbionts of the fynbos legume Hypocalyptus sophoroides.</title>
        <authorList>
            <person name="Steenkamp E.T."/>
            <person name="Beukes C.W."/>
            <person name="Van Zyl E."/>
            <person name="Avontuur J."/>
            <person name="Chan W.Y."/>
            <person name="Hassen A."/>
            <person name="Palmer M."/>
            <person name="Mthombeni L."/>
            <person name="Phalane F."/>
            <person name="Sereme K."/>
            <person name="Venter S.N."/>
        </authorList>
    </citation>
    <scope>NUCLEOTIDE SEQUENCE [LARGE SCALE GENOMIC DNA]</scope>
    <source>
        <strain evidence="1 2">HC1.1ba</strain>
    </source>
</reference>